<dbReference type="HOGENOM" id="CLU_037529_0_0_1"/>
<dbReference type="STRING" id="447093.C0NGX1"/>
<accession>C0NGX1</accession>
<feature type="compositionally biased region" description="Gly residues" evidence="1">
    <location>
        <begin position="146"/>
        <end position="159"/>
    </location>
</feature>
<dbReference type="GeneID" id="69035609"/>
<dbReference type="RefSeq" id="XP_045289537.1">
    <property type="nucleotide sequence ID" value="XM_045429642.1"/>
</dbReference>
<protein>
    <recommendedName>
        <fullName evidence="4">Period circadian protein</fullName>
    </recommendedName>
</protein>
<gene>
    <name evidence="2" type="ORF">HCBG_02593</name>
</gene>
<feature type="compositionally biased region" description="Polar residues" evidence="1">
    <location>
        <begin position="180"/>
        <end position="193"/>
    </location>
</feature>
<keyword evidence="3" id="KW-1185">Reference proteome</keyword>
<proteinExistence type="predicted"/>
<dbReference type="AlphaFoldDB" id="C0NGX1"/>
<sequence length="217" mass="21453">MIVVGVIHYRCNNGVEESSLFVVTAIMSNIVQKAKDAVTGHSHHGDTQTTSGVGQGNHGTQGTTQGTTHSTGGGTTSSIQPPHSSNVANKLDPRVTEDQYNPRMSTSTDSTGSALGTGAVGGATGGTTAHKSSGGTGLMHTDPLSGGIGGTSPGLGSGTGHHATGHSSSNAAQSSVGSGTASRTAGPHSSNVGNKLDPRVDSDLDNSRTVGGNATRK</sequence>
<feature type="compositionally biased region" description="Basic and acidic residues" evidence="1">
    <location>
        <begin position="196"/>
        <end position="206"/>
    </location>
</feature>
<feature type="compositionally biased region" description="Low complexity" evidence="1">
    <location>
        <begin position="160"/>
        <end position="179"/>
    </location>
</feature>
<feature type="compositionally biased region" description="Polar residues" evidence="1">
    <location>
        <begin position="207"/>
        <end position="217"/>
    </location>
</feature>
<dbReference type="Proteomes" id="UP000001631">
    <property type="component" value="Unassembled WGS sequence"/>
</dbReference>
<dbReference type="PANTHER" id="PTHR39606">
    <property type="entry name" value="SURFACE PROTEIN, PUTATIVE-RELATED"/>
    <property type="match status" value="1"/>
</dbReference>
<evidence type="ECO:0000313" key="3">
    <source>
        <dbReference type="Proteomes" id="UP000001631"/>
    </source>
</evidence>
<dbReference type="EMBL" id="GG663365">
    <property type="protein sequence ID" value="EEH09056.1"/>
    <property type="molecule type" value="Genomic_DNA"/>
</dbReference>
<feature type="compositionally biased region" description="Polar residues" evidence="1">
    <location>
        <begin position="98"/>
        <end position="109"/>
    </location>
</feature>
<feature type="compositionally biased region" description="Basic and acidic residues" evidence="1">
    <location>
        <begin position="37"/>
        <end position="46"/>
    </location>
</feature>
<organism evidence="2 3">
    <name type="scientific">Ajellomyces capsulatus (strain G186AR / H82 / ATCC MYA-2454 / RMSCC 2432)</name>
    <name type="common">Darling's disease fungus</name>
    <name type="synonym">Histoplasma capsulatum</name>
    <dbReference type="NCBI Taxonomy" id="447093"/>
    <lineage>
        <taxon>Eukaryota</taxon>
        <taxon>Fungi</taxon>
        <taxon>Dikarya</taxon>
        <taxon>Ascomycota</taxon>
        <taxon>Pezizomycotina</taxon>
        <taxon>Eurotiomycetes</taxon>
        <taxon>Eurotiomycetidae</taxon>
        <taxon>Onygenales</taxon>
        <taxon>Ajellomycetaceae</taxon>
        <taxon>Histoplasma</taxon>
    </lineage>
</organism>
<dbReference type="InParanoid" id="C0NGX1"/>
<dbReference type="PANTHER" id="PTHR39606:SF1">
    <property type="entry name" value="CELL SURFACE PROTEIN"/>
    <property type="match status" value="1"/>
</dbReference>
<evidence type="ECO:0008006" key="4">
    <source>
        <dbReference type="Google" id="ProtNLM"/>
    </source>
</evidence>
<feature type="region of interest" description="Disordered" evidence="1">
    <location>
        <begin position="37"/>
        <end position="217"/>
    </location>
</feature>
<feature type="compositionally biased region" description="Low complexity" evidence="1">
    <location>
        <begin position="60"/>
        <end position="70"/>
    </location>
</feature>
<dbReference type="VEuPathDB" id="FungiDB:I7I50_10446"/>
<evidence type="ECO:0000313" key="2">
    <source>
        <dbReference type="EMBL" id="EEH09056.1"/>
    </source>
</evidence>
<feature type="compositionally biased region" description="Polar residues" evidence="1">
    <location>
        <begin position="79"/>
        <end position="88"/>
    </location>
</feature>
<evidence type="ECO:0000256" key="1">
    <source>
        <dbReference type="SAM" id="MobiDB-lite"/>
    </source>
</evidence>
<name>C0NGX1_AJECG</name>
<reference evidence="2" key="1">
    <citation type="submission" date="2009-02" db="EMBL/GenBank/DDBJ databases">
        <title>The Genome Sequence of Ajellomyces capsulatus strain G186AR.</title>
        <authorList>
            <consortium name="The Broad Institute Genome Sequencing Platform"/>
            <person name="Champion M."/>
            <person name="Cuomo C."/>
            <person name="Ma L.-J."/>
            <person name="Henn M.R."/>
            <person name="Sil A."/>
            <person name="Goldman B."/>
            <person name="Young S.K."/>
            <person name="Kodira C.D."/>
            <person name="Zeng Q."/>
            <person name="Koehrsen M."/>
            <person name="Alvarado L."/>
            <person name="Berlin A."/>
            <person name="Borenstein D."/>
            <person name="Chen Z."/>
            <person name="Engels R."/>
            <person name="Freedman E."/>
            <person name="Gellesch M."/>
            <person name="Goldberg J."/>
            <person name="Griggs A."/>
            <person name="Gujja S."/>
            <person name="Heiman D."/>
            <person name="Hepburn T."/>
            <person name="Howarth C."/>
            <person name="Jen D."/>
            <person name="Larson L."/>
            <person name="Lewis B."/>
            <person name="Mehta T."/>
            <person name="Park D."/>
            <person name="Pearson M."/>
            <person name="Roberts A."/>
            <person name="Saif S."/>
            <person name="Shea T."/>
            <person name="Shenoy N."/>
            <person name="Sisk P."/>
            <person name="Stolte C."/>
            <person name="Sykes S."/>
            <person name="Walk T."/>
            <person name="White J."/>
            <person name="Yandava C."/>
            <person name="Klein B."/>
            <person name="McEwen J.G."/>
            <person name="Puccia R."/>
            <person name="Goldman G.H."/>
            <person name="Felipe M.S."/>
            <person name="Nino-Vega G."/>
            <person name="San-Blas G."/>
            <person name="Taylor J."/>
            <person name="Mendoza L."/>
            <person name="Galagan J."/>
            <person name="Nusbaum C."/>
            <person name="Birren B."/>
        </authorList>
    </citation>
    <scope>NUCLEOTIDE SEQUENCE</scope>
    <source>
        <strain evidence="2">G186AR</strain>
    </source>
</reference>